<dbReference type="Pfam" id="PF13439">
    <property type="entry name" value="Glyco_transf_4"/>
    <property type="match status" value="1"/>
</dbReference>
<dbReference type="PANTHER" id="PTHR12526">
    <property type="entry name" value="GLYCOSYLTRANSFERASE"/>
    <property type="match status" value="1"/>
</dbReference>
<dbReference type="PANTHER" id="PTHR12526:SF635">
    <property type="entry name" value="GLYCOSYL TRANSFERASE GROUP 1"/>
    <property type="match status" value="1"/>
</dbReference>
<sequence length="416" mass="46564">MRVLVLAHNHPALHPGGTEIFAHDLFHAYKRQGAEALFVAATNDLHRKQRPGTSFQTIGPSGDEVVLWAGHFDRFYMSQTDSYGTMQDMARLLADYRPDVVHLHHLLLAGAELPFVARRVLPKAEIVLTLHDYYPICHRDGLMLRNRTNEHCTTASPSACNACFPDIGADRFLLRERNLKTLLKAVDRFIAPSQFLRDRYVEWGLPPDRITVLHNARPAVAEAPTLLNRVRTTFGYFGNLNPFKGVDGLLEAAKILRDSGLDFELRVHGGAPYQSPAFTEKLDRLSEDLGGNLVRIGPYGRDRIPALMAAVHWAIVPSIWWENAPLVIQEAFQHRRPVITSGIGGMAEMVHHEVTGLHAQPNDPIDLARVMRRAIEEPGLHTRLAAAIPKQRTIDDCAAEHLALFAANRPMLYEVA</sequence>
<evidence type="ECO:0000259" key="1">
    <source>
        <dbReference type="Pfam" id="PF00534"/>
    </source>
</evidence>
<dbReference type="AlphaFoldDB" id="A0AAJ5VT24"/>
<dbReference type="CDD" id="cd03823">
    <property type="entry name" value="GT4_ExpE7-like"/>
    <property type="match status" value="1"/>
</dbReference>
<organism evidence="3 4">
    <name type="scientific">Candidatus Devosia phytovorans</name>
    <dbReference type="NCBI Taxonomy" id="3121372"/>
    <lineage>
        <taxon>Bacteria</taxon>
        <taxon>Pseudomonadati</taxon>
        <taxon>Pseudomonadota</taxon>
        <taxon>Alphaproteobacteria</taxon>
        <taxon>Hyphomicrobiales</taxon>
        <taxon>Devosiaceae</taxon>
        <taxon>Devosia</taxon>
    </lineage>
</organism>
<evidence type="ECO:0000313" key="4">
    <source>
        <dbReference type="Proteomes" id="UP001217476"/>
    </source>
</evidence>
<gene>
    <name evidence="3" type="ORF">P0Y65_15790</name>
</gene>
<name>A0AAJ5VT24_9HYPH</name>
<accession>A0AAJ5VT24</accession>
<reference evidence="3" key="1">
    <citation type="submission" date="2023-03" db="EMBL/GenBank/DDBJ databases">
        <title>Andean soil-derived lignocellulolytic bacterial consortium as a source of novel taxa and putative plastic-active enzymes.</title>
        <authorList>
            <person name="Diaz-Garcia L."/>
            <person name="Chuvochina M."/>
            <person name="Feuerriegel G."/>
            <person name="Bunk B."/>
            <person name="Sproer C."/>
            <person name="Streit W.R."/>
            <person name="Rodriguez L.M."/>
            <person name="Overmann J."/>
            <person name="Jimenez D.J."/>
        </authorList>
    </citation>
    <scope>NUCLEOTIDE SEQUENCE</scope>
    <source>
        <strain evidence="3">MAG 4196</strain>
    </source>
</reference>
<dbReference type="Proteomes" id="UP001217476">
    <property type="component" value="Chromosome"/>
</dbReference>
<dbReference type="InterPro" id="IPR028098">
    <property type="entry name" value="Glyco_trans_4-like_N"/>
</dbReference>
<dbReference type="EMBL" id="CP119312">
    <property type="protein sequence ID" value="WEK03640.1"/>
    <property type="molecule type" value="Genomic_DNA"/>
</dbReference>
<dbReference type="SUPFAM" id="SSF53756">
    <property type="entry name" value="UDP-Glycosyltransferase/glycogen phosphorylase"/>
    <property type="match status" value="1"/>
</dbReference>
<protein>
    <submittedName>
        <fullName evidence="3">Glycosyltransferase family 4 protein</fullName>
    </submittedName>
</protein>
<dbReference type="GO" id="GO:0016757">
    <property type="term" value="F:glycosyltransferase activity"/>
    <property type="evidence" value="ECO:0007669"/>
    <property type="project" value="InterPro"/>
</dbReference>
<dbReference type="Gene3D" id="3.40.50.2000">
    <property type="entry name" value="Glycogen Phosphorylase B"/>
    <property type="match status" value="2"/>
</dbReference>
<evidence type="ECO:0000313" key="3">
    <source>
        <dbReference type="EMBL" id="WEK03640.1"/>
    </source>
</evidence>
<proteinExistence type="predicted"/>
<feature type="domain" description="Glycosyltransferase subfamily 4-like N-terminal" evidence="2">
    <location>
        <begin position="15"/>
        <end position="216"/>
    </location>
</feature>
<dbReference type="InterPro" id="IPR001296">
    <property type="entry name" value="Glyco_trans_1"/>
</dbReference>
<dbReference type="Pfam" id="PF00534">
    <property type="entry name" value="Glycos_transf_1"/>
    <property type="match status" value="1"/>
</dbReference>
<evidence type="ECO:0000259" key="2">
    <source>
        <dbReference type="Pfam" id="PF13439"/>
    </source>
</evidence>
<feature type="domain" description="Glycosyl transferase family 1" evidence="1">
    <location>
        <begin position="232"/>
        <end position="388"/>
    </location>
</feature>